<proteinExistence type="predicted"/>
<protein>
    <submittedName>
        <fullName evidence="1">Uncharacterized protein</fullName>
    </submittedName>
</protein>
<gene>
    <name evidence="1" type="ORF">H6A19_08985</name>
</gene>
<organism evidence="1 2">
    <name type="scientific">Clostridium saudiense</name>
    <dbReference type="NCBI Taxonomy" id="1414720"/>
    <lineage>
        <taxon>Bacteria</taxon>
        <taxon>Bacillati</taxon>
        <taxon>Bacillota</taxon>
        <taxon>Clostridia</taxon>
        <taxon>Eubacteriales</taxon>
        <taxon>Clostridiaceae</taxon>
        <taxon>Clostridium</taxon>
    </lineage>
</organism>
<comment type="caution">
    <text evidence="1">The sequence shown here is derived from an EMBL/GenBank/DDBJ whole genome shotgun (WGS) entry which is preliminary data.</text>
</comment>
<name>A0ABS2FGA3_9CLOT</name>
<accession>A0ABS2FGA3</accession>
<keyword evidence="2" id="KW-1185">Reference proteome</keyword>
<reference evidence="1 2" key="1">
    <citation type="journal article" date="2021" name="Sci. Rep.">
        <title>The distribution of antibiotic resistance genes in chicken gut microbiota commensals.</title>
        <authorList>
            <person name="Juricova H."/>
            <person name="Matiasovicova J."/>
            <person name="Kubasova T."/>
            <person name="Cejkova D."/>
            <person name="Rychlik I."/>
        </authorList>
    </citation>
    <scope>NUCLEOTIDE SEQUENCE [LARGE SCALE GENOMIC DNA]</scope>
    <source>
        <strain evidence="1 2">An435</strain>
    </source>
</reference>
<dbReference type="Proteomes" id="UP000767334">
    <property type="component" value="Unassembled WGS sequence"/>
</dbReference>
<dbReference type="RefSeq" id="WP_148322684.1">
    <property type="nucleotide sequence ID" value="NZ_JACJLL010000047.1"/>
</dbReference>
<evidence type="ECO:0000313" key="2">
    <source>
        <dbReference type="Proteomes" id="UP000767334"/>
    </source>
</evidence>
<sequence>MKIKIICLEDEKNIKFNNISSKFEILGDNSFKKRAKYYNIEKNIVEVYYLMEKEEGINKYNLNSNSDMILVLAKSLNHKNIERIKKIRSNYNIIVAVGEVNISNKDIKEEFNKLNNVIIINKLKKENTIDLNLLVIMISNKEMFFNLNKQKNTILIDSDESIGKIVLSILEQFNYIENNREYNLYIYSKEEVGVQELAYLEDPIKEYIYNDAILRVNTVIDKNLKDKSYFLVATGK</sequence>
<evidence type="ECO:0000313" key="1">
    <source>
        <dbReference type="EMBL" id="MBM6819469.1"/>
    </source>
</evidence>
<dbReference type="EMBL" id="JACJLL010000047">
    <property type="protein sequence ID" value="MBM6819469.1"/>
    <property type="molecule type" value="Genomic_DNA"/>
</dbReference>